<comment type="caution">
    <text evidence="1">The sequence shown here is derived from an EMBL/GenBank/DDBJ whole genome shotgun (WGS) entry which is preliminary data.</text>
</comment>
<keyword evidence="2" id="KW-1185">Reference proteome</keyword>
<sequence length="323" mass="38604">MKFSLGIKPFKDYWLNCEFNMLFSILTTYEPSYRLAAYLNDYSYEFPQFETPNRTKFKAIQLNPMTRFREEYVNRLFSESQAISLKNHSAQIDFLRSLVLKKELVMVGVDLFYWIQDSICWNRNHWEHYSLINGYDDEKKVFYVLDENNNGYDEFEVPEERFLVAVQNSPLEPHGYVKKITRNIGRFKLSLKEVMHNAERLKSEIEAIGHSPLWQLSDADFQGGHMCDLISMYIFQIINRHKANAFLFNEIRAQLQNSQIVDSLIQYSQDIQEGWTLIKNILVRTYFMDEHEASILEINKRYIYLMNKEYEMWNKLVSGCQRE</sequence>
<organism evidence="1 2">
    <name type="scientific">Ruminiclostridium hungatei</name>
    <name type="common">Clostridium hungatei</name>
    <dbReference type="NCBI Taxonomy" id="48256"/>
    <lineage>
        <taxon>Bacteria</taxon>
        <taxon>Bacillati</taxon>
        <taxon>Bacillota</taxon>
        <taxon>Clostridia</taxon>
        <taxon>Eubacteriales</taxon>
        <taxon>Oscillospiraceae</taxon>
        <taxon>Ruminiclostridium</taxon>
    </lineage>
</organism>
<reference evidence="1 2" key="1">
    <citation type="submission" date="2017-03" db="EMBL/GenBank/DDBJ databases">
        <title>Genome sequence of Clostridium hungatei DSM 14427.</title>
        <authorList>
            <person name="Poehlein A."/>
            <person name="Daniel R."/>
        </authorList>
    </citation>
    <scope>NUCLEOTIDE SEQUENCE [LARGE SCALE GENOMIC DNA]</scope>
    <source>
        <strain evidence="1 2">DSM 14427</strain>
    </source>
</reference>
<dbReference type="STRING" id="48256.CLHUN_03780"/>
<dbReference type="Proteomes" id="UP000191554">
    <property type="component" value="Unassembled WGS sequence"/>
</dbReference>
<evidence type="ECO:0000313" key="2">
    <source>
        <dbReference type="Proteomes" id="UP000191554"/>
    </source>
</evidence>
<dbReference type="OrthoDB" id="2530145at2"/>
<evidence type="ECO:0008006" key="3">
    <source>
        <dbReference type="Google" id="ProtNLM"/>
    </source>
</evidence>
<gene>
    <name evidence="1" type="ORF">CLHUN_03780</name>
</gene>
<dbReference type="AlphaFoldDB" id="A0A1V4SR38"/>
<evidence type="ECO:0000313" key="1">
    <source>
        <dbReference type="EMBL" id="OPX45905.1"/>
    </source>
</evidence>
<protein>
    <recommendedName>
        <fullName evidence="3">Butirosin biosynthesis protein H N-terminal domain-containing protein</fullName>
    </recommendedName>
</protein>
<accession>A0A1V4SR38</accession>
<dbReference type="EMBL" id="MZGX01000002">
    <property type="protein sequence ID" value="OPX45905.1"/>
    <property type="molecule type" value="Genomic_DNA"/>
</dbReference>
<proteinExistence type="predicted"/>
<name>A0A1V4SR38_RUMHU</name>